<feature type="transmembrane region" description="Helical" evidence="1">
    <location>
        <begin position="19"/>
        <end position="36"/>
    </location>
</feature>
<keyword evidence="1" id="KW-1133">Transmembrane helix</keyword>
<sequence length="143" mass="15794">MTDQLVPGALADLVADRPWLLVLVVGAVALVLRLLGRAGAPRARRGDVWFAMVPFRDGTGAKDRPVVVLSARGRRCTVVRLTSQDQDGRDGYARSPGTLPGLDRRGWVDLRPMELRRTALRRRTGDAGAAWLRWYEDAARHLG</sequence>
<evidence type="ECO:0000313" key="3">
    <source>
        <dbReference type="Proteomes" id="UP000308121"/>
    </source>
</evidence>
<evidence type="ECO:0000313" key="2">
    <source>
        <dbReference type="EMBL" id="TKR27088.1"/>
    </source>
</evidence>
<protein>
    <submittedName>
        <fullName evidence="2">Type II toxin-antitoxin system PemK/MazF family toxin</fullName>
    </submittedName>
</protein>
<dbReference type="SUPFAM" id="SSF50118">
    <property type="entry name" value="Cell growth inhibitor/plasmid maintenance toxic component"/>
    <property type="match status" value="1"/>
</dbReference>
<dbReference type="EMBL" id="SZYE01000007">
    <property type="protein sequence ID" value="TKR27088.1"/>
    <property type="molecule type" value="Genomic_DNA"/>
</dbReference>
<organism evidence="2 3">
    <name type="scientific">Cellulomonas hominis</name>
    <dbReference type="NCBI Taxonomy" id="156981"/>
    <lineage>
        <taxon>Bacteria</taxon>
        <taxon>Bacillati</taxon>
        <taxon>Actinomycetota</taxon>
        <taxon>Actinomycetes</taxon>
        <taxon>Micrococcales</taxon>
        <taxon>Cellulomonadaceae</taxon>
        <taxon>Cellulomonas</taxon>
    </lineage>
</organism>
<reference evidence="2 3" key="1">
    <citation type="submission" date="2019-05" db="EMBL/GenBank/DDBJ databases">
        <title>Genome sequence of Cellulomonas hominis strain CS1.</title>
        <authorList>
            <person name="Belmont J."/>
            <person name="Maclea K.S."/>
        </authorList>
    </citation>
    <scope>NUCLEOTIDE SEQUENCE [LARGE SCALE GENOMIC DNA]</scope>
    <source>
        <strain evidence="2 3">CS1</strain>
    </source>
</reference>
<dbReference type="RefSeq" id="WP_154728094.1">
    <property type="nucleotide sequence ID" value="NZ_SZYE01000007.1"/>
</dbReference>
<keyword evidence="1" id="KW-0472">Membrane</keyword>
<comment type="caution">
    <text evidence="2">The sequence shown here is derived from an EMBL/GenBank/DDBJ whole genome shotgun (WGS) entry which is preliminary data.</text>
</comment>
<dbReference type="AlphaFoldDB" id="A0A7Z8NRS6"/>
<dbReference type="OrthoDB" id="3295034at2"/>
<keyword evidence="1" id="KW-0812">Transmembrane</keyword>
<name>A0A7Z8NRS6_9CELL</name>
<evidence type="ECO:0000256" key="1">
    <source>
        <dbReference type="SAM" id="Phobius"/>
    </source>
</evidence>
<accession>A0A7Z8NRS6</accession>
<gene>
    <name evidence="2" type="ORF">FA014_02275</name>
</gene>
<dbReference type="Proteomes" id="UP000308121">
    <property type="component" value="Unassembled WGS sequence"/>
</dbReference>
<proteinExistence type="predicted"/>